<dbReference type="InterPro" id="IPR017926">
    <property type="entry name" value="GATASE"/>
</dbReference>
<dbReference type="InterPro" id="IPR006274">
    <property type="entry name" value="CarbamoylP_synth_ssu"/>
</dbReference>
<dbReference type="AlphaFoldDB" id="A0A2T4TWU9"/>
<keyword evidence="5 11" id="KW-0547">Nucleotide-binding</keyword>
<dbReference type="EC" id="6.3.5.5" evidence="11"/>
<dbReference type="FunFam" id="3.50.30.20:FF:000001">
    <property type="entry name" value="Carbamoyl-phosphate synthase small chain"/>
    <property type="match status" value="1"/>
</dbReference>
<feature type="domain" description="Carbamoyl-phosphate synthase small subunit N-terminal" evidence="12">
    <location>
        <begin position="2"/>
        <end position="132"/>
    </location>
</feature>
<dbReference type="InterPro" id="IPR002474">
    <property type="entry name" value="CarbamoylP_synth_ssu_N"/>
</dbReference>
<comment type="caution">
    <text evidence="13">The sequence shown here is derived from an EMBL/GenBank/DDBJ whole genome shotgun (WGS) entry which is preliminary data.</text>
</comment>
<dbReference type="SUPFAM" id="SSF52021">
    <property type="entry name" value="Carbamoyl phosphate synthetase, small subunit N-terminal domain"/>
    <property type="match status" value="1"/>
</dbReference>
<evidence type="ECO:0000256" key="11">
    <source>
        <dbReference type="HAMAP-Rule" id="MF_01209"/>
    </source>
</evidence>
<dbReference type="Proteomes" id="UP000241436">
    <property type="component" value="Unassembled WGS sequence"/>
</dbReference>
<dbReference type="GO" id="GO:0004359">
    <property type="term" value="F:glutaminase activity"/>
    <property type="evidence" value="ECO:0007669"/>
    <property type="project" value="RHEA"/>
</dbReference>
<dbReference type="InterPro" id="IPR036480">
    <property type="entry name" value="CarbP_synth_ssu_N_sf"/>
</dbReference>
<evidence type="ECO:0000256" key="8">
    <source>
        <dbReference type="ARBA" id="ARBA00022975"/>
    </source>
</evidence>
<dbReference type="UniPathway" id="UPA00068">
    <property type="reaction ID" value="UER00171"/>
</dbReference>
<comment type="pathway">
    <text evidence="1 11">Pyrimidine metabolism; UMP biosynthesis via de novo pathway; (S)-dihydroorotate from bicarbonate: step 1/3.</text>
</comment>
<feature type="region of interest" description="CPSase" evidence="11">
    <location>
        <begin position="1"/>
        <end position="179"/>
    </location>
</feature>
<keyword evidence="8 11" id="KW-0665">Pyrimidine biosynthesis</keyword>
<dbReference type="Gene3D" id="3.50.30.20">
    <property type="entry name" value="Carbamoyl-phosphate synthase small subunit, N-terminal domain"/>
    <property type="match status" value="1"/>
</dbReference>
<name>A0A2T4TWU9_9BACT</name>
<comment type="subunit">
    <text evidence="11">Composed of two chains; the small (or glutamine) chain promotes the hydrolysis of glutamine to ammonia, which is used by the large (or ammonia) chain to synthesize carbamoyl phosphate. Tetramer of heterodimers (alpha,beta)4.</text>
</comment>
<feature type="active site" evidence="11">
    <location>
        <position position="373"/>
    </location>
</feature>
<evidence type="ECO:0000256" key="5">
    <source>
        <dbReference type="ARBA" id="ARBA00022741"/>
    </source>
</evidence>
<keyword evidence="6 11" id="KW-0067">ATP-binding</keyword>
<dbReference type="Pfam" id="PF00117">
    <property type="entry name" value="GATase"/>
    <property type="match status" value="1"/>
</dbReference>
<dbReference type="PRINTS" id="PR00096">
    <property type="entry name" value="GATASE"/>
</dbReference>
<evidence type="ECO:0000259" key="12">
    <source>
        <dbReference type="SMART" id="SM01097"/>
    </source>
</evidence>
<feature type="binding site" evidence="11">
    <location>
        <position position="330"/>
    </location>
    <ligand>
        <name>L-glutamine</name>
        <dbReference type="ChEBI" id="CHEBI:58359"/>
    </ligand>
</feature>
<feature type="binding site" evidence="11">
    <location>
        <position position="259"/>
    </location>
    <ligand>
        <name>L-glutamine</name>
        <dbReference type="ChEBI" id="CHEBI:58359"/>
    </ligand>
</feature>
<dbReference type="GO" id="GO:0005524">
    <property type="term" value="F:ATP binding"/>
    <property type="evidence" value="ECO:0007669"/>
    <property type="project" value="UniProtKB-UniRule"/>
</dbReference>
<dbReference type="CDD" id="cd01744">
    <property type="entry name" value="GATase1_CPSase"/>
    <property type="match status" value="1"/>
</dbReference>
<dbReference type="Gene3D" id="3.40.50.880">
    <property type="match status" value="1"/>
</dbReference>
<dbReference type="GO" id="GO:0006526">
    <property type="term" value="P:L-arginine biosynthetic process"/>
    <property type="evidence" value="ECO:0007669"/>
    <property type="project" value="UniProtKB-UniRule"/>
</dbReference>
<keyword evidence="7 11" id="KW-0315">Glutamine amidotransferase</keyword>
<feature type="binding site" evidence="11">
    <location>
        <position position="287"/>
    </location>
    <ligand>
        <name>L-glutamine</name>
        <dbReference type="ChEBI" id="CHEBI:58359"/>
    </ligand>
</feature>
<dbReference type="PANTHER" id="PTHR43418">
    <property type="entry name" value="MULTIFUNCTIONAL TRYPTOPHAN BIOSYNTHESIS PROTEIN-RELATED"/>
    <property type="match status" value="1"/>
</dbReference>
<dbReference type="GO" id="GO:0044205">
    <property type="term" value="P:'de novo' UMP biosynthetic process"/>
    <property type="evidence" value="ECO:0007669"/>
    <property type="project" value="UniProtKB-UniRule"/>
</dbReference>
<keyword evidence="11" id="KW-0055">Arginine biosynthesis</keyword>
<feature type="binding site" evidence="11">
    <location>
        <position position="46"/>
    </location>
    <ligand>
        <name>L-glutamine</name>
        <dbReference type="ChEBI" id="CHEBI:58359"/>
    </ligand>
</feature>
<dbReference type="GO" id="GO:0006207">
    <property type="term" value="P:'de novo' pyrimidine nucleobase biosynthetic process"/>
    <property type="evidence" value="ECO:0007669"/>
    <property type="project" value="InterPro"/>
</dbReference>
<dbReference type="SMART" id="SM01097">
    <property type="entry name" value="CPSase_sm_chain"/>
    <property type="match status" value="1"/>
</dbReference>
<comment type="pathway">
    <text evidence="2 11">Amino-acid biosynthesis; L-arginine biosynthesis; carbamoyl phosphate from bicarbonate: step 1/1.</text>
</comment>
<feature type="binding site" evidence="11">
    <location>
        <position position="328"/>
    </location>
    <ligand>
        <name>L-glutamine</name>
        <dbReference type="ChEBI" id="CHEBI:58359"/>
    </ligand>
</feature>
<feature type="active site" evidence="11">
    <location>
        <position position="371"/>
    </location>
</feature>
<keyword evidence="14" id="KW-1185">Reference proteome</keyword>
<reference evidence="14" key="2">
    <citation type="journal article" date="2018" name="Environ. Microbiol.">
        <title>Bloom of a denitrifying methanotroph, 'Candidatus Methylomirabilis limnetica', in a deep stratified lake.</title>
        <authorList>
            <person name="Graf J.S."/>
            <person name="Mayr M.J."/>
            <person name="Marchant H.K."/>
            <person name="Tienken D."/>
            <person name="Hach P.F."/>
            <person name="Brand A."/>
            <person name="Schubert C.J."/>
            <person name="Kuypers M.M."/>
            <person name="Milucka J."/>
        </authorList>
    </citation>
    <scope>NUCLEOTIDE SEQUENCE [LARGE SCALE GENOMIC DNA]</scope>
    <source>
        <strain evidence="14">Zug</strain>
    </source>
</reference>
<evidence type="ECO:0000313" key="13">
    <source>
        <dbReference type="EMBL" id="PTL35591.1"/>
    </source>
</evidence>
<dbReference type="PANTHER" id="PTHR43418:SF7">
    <property type="entry name" value="CARBAMOYL-PHOSPHATE SYNTHASE SMALL CHAIN"/>
    <property type="match status" value="1"/>
</dbReference>
<protein>
    <recommendedName>
        <fullName evidence="11">Carbamoyl phosphate synthase small chain</fullName>
        <ecNumber evidence="11">6.3.5.5</ecNumber>
    </recommendedName>
    <alternativeName>
        <fullName evidence="11">Carbamoyl phosphate synthetase glutamine chain</fullName>
    </alternativeName>
</protein>
<dbReference type="GO" id="GO:0004088">
    <property type="term" value="F:carbamoyl-phosphate synthase (glutamine-hydrolyzing) activity"/>
    <property type="evidence" value="ECO:0007669"/>
    <property type="project" value="UniProtKB-UniRule"/>
</dbReference>
<evidence type="ECO:0000256" key="3">
    <source>
        <dbReference type="ARBA" id="ARBA00007800"/>
    </source>
</evidence>
<feature type="binding site" evidence="11">
    <location>
        <position position="261"/>
    </location>
    <ligand>
        <name>L-glutamine</name>
        <dbReference type="ChEBI" id="CHEBI:58359"/>
    </ligand>
</feature>
<comment type="similarity">
    <text evidence="3 11">Belongs to the CarA family.</text>
</comment>
<comment type="function">
    <text evidence="11">Small subunit of the glutamine-dependent carbamoyl phosphate synthetase (CPSase). CPSase catalyzes the formation of carbamoyl phosphate from the ammonia moiety of glutamine, carbonate, and phosphate donated by ATP, constituting the first step of 2 biosynthetic pathways, one leading to arginine and/or urea and the other to pyrimidine nucleotides. The small subunit (glutamine amidotransferase) binds and cleaves glutamine to supply the large subunit with the substrate ammonia.</text>
</comment>
<evidence type="ECO:0000256" key="6">
    <source>
        <dbReference type="ARBA" id="ARBA00022840"/>
    </source>
</evidence>
<sequence length="403" mass="43781">MKQALLTLADGAIFEGVSFGAEGETVGEVVFNTSMTGYQEVLTDPSYKGQMVVMTYPLIGNYGINPEDVESTVPAVEGFIVKEASPYPSNWRSTRTLDSYLKEQGVVGIQGIDTRALTRHLRDHGAMEGVISTRDLNPDSLIAKAKASPGLIGRDLVKEVACTSPYTWREGPWQLGKGYEGSFEFRVSSFELADQLALFPNPSTLTHKPFRVVAYDCGIKLNILRRLVEAGCDVTVVPPDTPASTVMGLAPDGVFVSNGPGDPEGVPYLIDNVQKLIGAAPIFGICLGHQILGLALGGRTYKLKFGHHGGNQPVKDLTTGKVEITTQNHGFALDIASIPDKEIELTHINLNDQTVEGMRHRRLPIFSVQYHPEASPGPHDASYLFQRFVDLMASKRNREGAKG</sequence>
<evidence type="ECO:0000256" key="7">
    <source>
        <dbReference type="ARBA" id="ARBA00022962"/>
    </source>
</evidence>
<evidence type="ECO:0000313" key="14">
    <source>
        <dbReference type="Proteomes" id="UP000241436"/>
    </source>
</evidence>
<dbReference type="PROSITE" id="PS51273">
    <property type="entry name" value="GATASE_TYPE_1"/>
    <property type="match status" value="1"/>
</dbReference>
<keyword evidence="11" id="KW-0028">Amino-acid biosynthesis</keyword>
<dbReference type="InterPro" id="IPR050472">
    <property type="entry name" value="Anth_synth/Amidotransfase"/>
</dbReference>
<reference evidence="13 14" key="1">
    <citation type="submission" date="2017-09" db="EMBL/GenBank/DDBJ databases">
        <title>Bloom of a denitrifying methanotroph, Candidatus Methylomirabilis limnetica, in a deep stratified lake.</title>
        <authorList>
            <person name="Graf J.S."/>
            <person name="Marchant H.K."/>
            <person name="Tienken D."/>
            <person name="Hach P.F."/>
            <person name="Brand A."/>
            <person name="Schubert C.J."/>
            <person name="Kuypers M.M."/>
            <person name="Milucka J."/>
        </authorList>
    </citation>
    <scope>NUCLEOTIDE SEQUENCE [LARGE SCALE GENOMIC DNA]</scope>
    <source>
        <strain evidence="13 14">Zug</strain>
    </source>
</reference>
<dbReference type="NCBIfam" id="TIGR01368">
    <property type="entry name" value="CPSaseIIsmall"/>
    <property type="match status" value="1"/>
</dbReference>
<dbReference type="InterPro" id="IPR029062">
    <property type="entry name" value="Class_I_gatase-like"/>
</dbReference>
<evidence type="ECO:0000256" key="2">
    <source>
        <dbReference type="ARBA" id="ARBA00005077"/>
    </source>
</evidence>
<dbReference type="EMBL" id="NVQC01000022">
    <property type="protein sequence ID" value="PTL35591.1"/>
    <property type="molecule type" value="Genomic_DNA"/>
</dbReference>
<dbReference type="SUPFAM" id="SSF52317">
    <property type="entry name" value="Class I glutamine amidotransferase-like"/>
    <property type="match status" value="1"/>
</dbReference>
<feature type="binding site" evidence="11">
    <location>
        <position position="290"/>
    </location>
    <ligand>
        <name>L-glutamine</name>
        <dbReference type="ChEBI" id="CHEBI:58359"/>
    </ligand>
</feature>
<dbReference type="OrthoDB" id="9804328at2"/>
<comment type="catalytic activity">
    <reaction evidence="9 11">
        <text>hydrogencarbonate + L-glutamine + 2 ATP + H2O = carbamoyl phosphate + L-glutamate + 2 ADP + phosphate + 2 H(+)</text>
        <dbReference type="Rhea" id="RHEA:18633"/>
        <dbReference type="ChEBI" id="CHEBI:15377"/>
        <dbReference type="ChEBI" id="CHEBI:15378"/>
        <dbReference type="ChEBI" id="CHEBI:17544"/>
        <dbReference type="ChEBI" id="CHEBI:29985"/>
        <dbReference type="ChEBI" id="CHEBI:30616"/>
        <dbReference type="ChEBI" id="CHEBI:43474"/>
        <dbReference type="ChEBI" id="CHEBI:58228"/>
        <dbReference type="ChEBI" id="CHEBI:58359"/>
        <dbReference type="ChEBI" id="CHEBI:456216"/>
        <dbReference type="EC" id="6.3.5.5"/>
    </reaction>
</comment>
<dbReference type="PRINTS" id="PR00099">
    <property type="entry name" value="CPSGATASE"/>
</dbReference>
<dbReference type="GO" id="GO:0006541">
    <property type="term" value="P:glutamine metabolic process"/>
    <property type="evidence" value="ECO:0007669"/>
    <property type="project" value="InterPro"/>
</dbReference>
<dbReference type="UniPathway" id="UPA00070">
    <property type="reaction ID" value="UER00115"/>
</dbReference>
<gene>
    <name evidence="11" type="primary">carA</name>
    <name evidence="13" type="ORF">CLG94_07365</name>
</gene>
<comment type="catalytic activity">
    <reaction evidence="10 11">
        <text>L-glutamine + H2O = L-glutamate + NH4(+)</text>
        <dbReference type="Rhea" id="RHEA:15889"/>
        <dbReference type="ChEBI" id="CHEBI:15377"/>
        <dbReference type="ChEBI" id="CHEBI:28938"/>
        <dbReference type="ChEBI" id="CHEBI:29985"/>
        <dbReference type="ChEBI" id="CHEBI:58359"/>
    </reaction>
</comment>
<dbReference type="RefSeq" id="WP_107562233.1">
    <property type="nucleotide sequence ID" value="NZ_NVQC01000022.1"/>
</dbReference>
<keyword evidence="4 11" id="KW-0436">Ligase</keyword>
<evidence type="ECO:0000256" key="10">
    <source>
        <dbReference type="ARBA" id="ARBA00049285"/>
    </source>
</evidence>
<accession>A0A2T4TWU9</accession>
<evidence type="ECO:0000256" key="4">
    <source>
        <dbReference type="ARBA" id="ARBA00022598"/>
    </source>
</evidence>
<feature type="active site" description="Nucleophile" evidence="11">
    <location>
        <position position="286"/>
    </location>
</feature>
<dbReference type="InterPro" id="IPR035686">
    <property type="entry name" value="CPSase_GATase1"/>
</dbReference>
<evidence type="ECO:0000256" key="9">
    <source>
        <dbReference type="ARBA" id="ARBA00048816"/>
    </source>
</evidence>
<feature type="binding site" evidence="11">
    <location>
        <position position="331"/>
    </location>
    <ligand>
        <name>L-glutamine</name>
        <dbReference type="ChEBI" id="CHEBI:58359"/>
    </ligand>
</feature>
<dbReference type="NCBIfam" id="NF009475">
    <property type="entry name" value="PRK12838.1"/>
    <property type="match status" value="1"/>
</dbReference>
<dbReference type="Pfam" id="PF00988">
    <property type="entry name" value="CPSase_sm_chain"/>
    <property type="match status" value="1"/>
</dbReference>
<organism evidence="13 14">
    <name type="scientific">Candidatus Methylomirabilis limnetica</name>
    <dbReference type="NCBI Taxonomy" id="2033718"/>
    <lineage>
        <taxon>Bacteria</taxon>
        <taxon>Candidatus Methylomirabilota</taxon>
        <taxon>Candidatus Methylomirabilia</taxon>
        <taxon>Candidatus Methylomirabilales</taxon>
        <taxon>Candidatus Methylomirabilaceae</taxon>
        <taxon>Candidatus Methylomirabilis</taxon>
    </lineage>
</organism>
<evidence type="ECO:0000256" key="1">
    <source>
        <dbReference type="ARBA" id="ARBA00004812"/>
    </source>
</evidence>
<dbReference type="PRINTS" id="PR00097">
    <property type="entry name" value="ANTSNTHASEII"/>
</dbReference>
<dbReference type="HAMAP" id="MF_01209">
    <property type="entry name" value="CPSase_S_chain"/>
    <property type="match status" value="1"/>
</dbReference>
<proteinExistence type="inferred from homology"/>